<dbReference type="GO" id="GO:0002191">
    <property type="term" value="P:cap-dependent translational initiation"/>
    <property type="evidence" value="ECO:0007669"/>
    <property type="project" value="UniProtKB-UniRule"/>
</dbReference>
<gene>
    <name evidence="7" type="ORF">INT44_007427</name>
</gene>
<comment type="function">
    <text evidence="5">mRNA cap-binding component of the eukaryotic translation initiation factor 3 (eIF-3) complex, which is involved in protein synthesis of a specialized repertoire of mRNAs and, together with other initiation factors, stimulates binding of mRNA and methionyl-tRNAi to the 40S ribosome. The eIF-3 complex specifically targets and initiates translation of a subset of mRNAs involved in cell proliferation. In the eIF-3 complex, eif3d specifically recognizes and binds the 7-methylguanosine cap of a subset of mRNAs.</text>
</comment>
<feature type="compositionally biased region" description="Acidic residues" evidence="6">
    <location>
        <begin position="615"/>
        <end position="638"/>
    </location>
</feature>
<name>A0A8H7PML3_9FUNG</name>
<keyword evidence="4 5" id="KW-0648">Protein biosynthesis</keyword>
<comment type="domain">
    <text evidence="5">The RNA gate region regulates mRNA cap recognition to prevent promiscuous mRNA-binding before assembly of eif3d into the full eukaryotic translation initiation factor 3 (eIF-3) complex.</text>
</comment>
<dbReference type="EMBL" id="JAEPRA010000013">
    <property type="protein sequence ID" value="KAG2176763.1"/>
    <property type="molecule type" value="Genomic_DNA"/>
</dbReference>
<dbReference type="GO" id="GO:0033290">
    <property type="term" value="C:eukaryotic 48S preinitiation complex"/>
    <property type="evidence" value="ECO:0007669"/>
    <property type="project" value="UniProtKB-UniRule"/>
</dbReference>
<keyword evidence="8" id="KW-1185">Reference proteome</keyword>
<evidence type="ECO:0000256" key="3">
    <source>
        <dbReference type="ARBA" id="ARBA00022884"/>
    </source>
</evidence>
<dbReference type="PIRSF" id="PIRSF016281">
    <property type="entry name" value="EIF-3_zeta"/>
    <property type="match status" value="1"/>
</dbReference>
<dbReference type="HAMAP" id="MF_03003">
    <property type="entry name" value="eIF3d"/>
    <property type="match status" value="1"/>
</dbReference>
<dbReference type="PANTHER" id="PTHR12399:SF0">
    <property type="entry name" value="EUKARYOTIC TRANSLATION INITIATION FACTOR 3 SUBUNIT D"/>
    <property type="match status" value="1"/>
</dbReference>
<evidence type="ECO:0000313" key="7">
    <source>
        <dbReference type="EMBL" id="KAG2176763.1"/>
    </source>
</evidence>
<dbReference type="PANTHER" id="PTHR12399">
    <property type="entry name" value="EUKARYOTIC TRANSLATION INITIATION FACTOR 3 SUBUNIT 7"/>
    <property type="match status" value="1"/>
</dbReference>
<feature type="region of interest" description="Disordered" evidence="6">
    <location>
        <begin position="51"/>
        <end position="87"/>
    </location>
</feature>
<dbReference type="GO" id="GO:0001732">
    <property type="term" value="P:formation of cytoplasmic translation initiation complex"/>
    <property type="evidence" value="ECO:0007669"/>
    <property type="project" value="UniProtKB-UniRule"/>
</dbReference>
<feature type="region of interest" description="Disordered" evidence="6">
    <location>
        <begin position="176"/>
        <end position="223"/>
    </location>
</feature>
<keyword evidence="1 5" id="KW-0963">Cytoplasm</keyword>
<comment type="similarity">
    <text evidence="5">Belongs to the eIF-3 subunit D family.</text>
</comment>
<evidence type="ECO:0000256" key="6">
    <source>
        <dbReference type="SAM" id="MobiDB-lite"/>
    </source>
</evidence>
<feature type="region of interest" description="RNA gate" evidence="5">
    <location>
        <begin position="363"/>
        <end position="377"/>
    </location>
</feature>
<dbReference type="GO" id="GO:0016282">
    <property type="term" value="C:eukaryotic 43S preinitiation complex"/>
    <property type="evidence" value="ECO:0007669"/>
    <property type="project" value="UniProtKB-UniRule"/>
</dbReference>
<evidence type="ECO:0000256" key="4">
    <source>
        <dbReference type="ARBA" id="ARBA00022917"/>
    </source>
</evidence>
<accession>A0A8H7PML3</accession>
<evidence type="ECO:0000256" key="5">
    <source>
        <dbReference type="HAMAP-Rule" id="MF_03003"/>
    </source>
</evidence>
<evidence type="ECO:0000256" key="2">
    <source>
        <dbReference type="ARBA" id="ARBA00022540"/>
    </source>
</evidence>
<dbReference type="InterPro" id="IPR007783">
    <property type="entry name" value="eIF3d"/>
</dbReference>
<feature type="region of interest" description="Disordered" evidence="6">
    <location>
        <begin position="615"/>
        <end position="647"/>
    </location>
</feature>
<feature type="region of interest" description="Disordered" evidence="6">
    <location>
        <begin position="1"/>
        <end position="24"/>
    </location>
</feature>
<organism evidence="7 8">
    <name type="scientific">Umbelopsis vinacea</name>
    <dbReference type="NCBI Taxonomy" id="44442"/>
    <lineage>
        <taxon>Eukaryota</taxon>
        <taxon>Fungi</taxon>
        <taxon>Fungi incertae sedis</taxon>
        <taxon>Mucoromycota</taxon>
        <taxon>Mucoromycotina</taxon>
        <taxon>Umbelopsidomycetes</taxon>
        <taxon>Umbelopsidales</taxon>
        <taxon>Umbelopsidaceae</taxon>
        <taxon>Umbelopsis</taxon>
    </lineage>
</organism>
<dbReference type="Pfam" id="PF05091">
    <property type="entry name" value="eIF-3_zeta"/>
    <property type="match status" value="1"/>
</dbReference>
<dbReference type="OrthoDB" id="16538at2759"/>
<keyword evidence="2 5" id="KW-0396">Initiation factor</keyword>
<comment type="subcellular location">
    <subcellularLocation>
        <location evidence="5">Cytoplasm</location>
    </subcellularLocation>
</comment>
<evidence type="ECO:0000313" key="8">
    <source>
        <dbReference type="Proteomes" id="UP000612746"/>
    </source>
</evidence>
<reference evidence="7" key="1">
    <citation type="submission" date="2020-12" db="EMBL/GenBank/DDBJ databases">
        <title>Metabolic potential, ecology and presence of endohyphal bacteria is reflected in genomic diversity of Mucoromycotina.</title>
        <authorList>
            <person name="Muszewska A."/>
            <person name="Okrasinska A."/>
            <person name="Steczkiewicz K."/>
            <person name="Drgas O."/>
            <person name="Orlowska M."/>
            <person name="Perlinska-Lenart U."/>
            <person name="Aleksandrzak-Piekarczyk T."/>
            <person name="Szatraj K."/>
            <person name="Zielenkiewicz U."/>
            <person name="Pilsyk S."/>
            <person name="Malc E."/>
            <person name="Mieczkowski P."/>
            <person name="Kruszewska J.S."/>
            <person name="Biernat P."/>
            <person name="Pawlowska J."/>
        </authorList>
    </citation>
    <scope>NUCLEOTIDE SEQUENCE</scope>
    <source>
        <strain evidence="7">WA0000051536</strain>
    </source>
</reference>
<dbReference type="GO" id="GO:0098808">
    <property type="term" value="F:mRNA cap binding"/>
    <property type="evidence" value="ECO:0007669"/>
    <property type="project" value="UniProtKB-UniRule"/>
</dbReference>
<dbReference type="GO" id="GO:0003743">
    <property type="term" value="F:translation initiation factor activity"/>
    <property type="evidence" value="ECO:0007669"/>
    <property type="project" value="UniProtKB-UniRule"/>
</dbReference>
<protein>
    <recommendedName>
        <fullName evidence="5">Eukaryotic translation initiation factor 3 subunit D</fullName>
        <shortName evidence="5">eIF3d</shortName>
    </recommendedName>
</protein>
<proteinExistence type="inferred from homology"/>
<keyword evidence="3" id="KW-0694">RNA-binding</keyword>
<dbReference type="Proteomes" id="UP000612746">
    <property type="component" value="Unassembled WGS sequence"/>
</dbReference>
<dbReference type="AlphaFoldDB" id="A0A8H7PML3"/>
<comment type="caution">
    <text evidence="7">The sequence shown here is derived from an EMBL/GenBank/DDBJ whole genome shotgun (WGS) entry which is preliminary data.</text>
</comment>
<sequence>MAESRPSFTLPPIKDNSIGWGPASDVLPEQFRDIPYAPYSKGDKLGRIADWSAPETQKQDNRETSGRTGRQGFNRFNKGHPPRSKSAIQMTRATIFLKHFRSREDRAAVAHFAKITLITTHLTPFIDFSDVNLLPNFSDPYQSYGAGVSSAFIYTHNEDEASFSVVDNRSAAAKKASAIKAAGGQRNRPQKQQATRNGLRGPNQRFGYQTGRGGRQQGQNRRRFGWKDYDKPQRMRDASVTVGPEWSVLDEIEFNRLAKLTYKAPTSTDIGSYGHINMYDKSYDRINTRNEKLLQHIDRVKYDTTTSDDPIMQQFMQENKGTVFATDSILALLMCAPRTVYPWDIVITRVEDKVILDKRDGGAFDFLTVNENTADPPMETEKESINSPGALSSEATFINSSFAAQVIDQNEKIELENPNPFVNADEAENAASCGYRYKSFDLSNPASGDEEVEPVHLIVRTEVDAAVKTAGSQELTYLTVRALNEFDPNAQGAGGALSWRKALDSQRGAVVATEMKNNSSKLARWAVQALLAGAEQMKIGYVSRASPKDSSRHVVLGTQAYKPRDFMAQMNLSMANGWGIVKAVVDMCMLLSEGKYVLVKDPNKAILRVYSVPDDAFDGADEDEEEEEEEVAEEEEQKGDEQKKSSQ</sequence>
<evidence type="ECO:0000256" key="1">
    <source>
        <dbReference type="ARBA" id="ARBA00022490"/>
    </source>
</evidence>
<dbReference type="GO" id="GO:0005852">
    <property type="term" value="C:eukaryotic translation initiation factor 3 complex"/>
    <property type="evidence" value="ECO:0007669"/>
    <property type="project" value="UniProtKB-UniRule"/>
</dbReference>
<comment type="subunit">
    <text evidence="5">Component of the eukaryotic translation initiation factor 3 (eIF-3) complex.</text>
</comment>